<dbReference type="GO" id="GO:0023052">
    <property type="term" value="P:signaling"/>
    <property type="evidence" value="ECO:0007669"/>
    <property type="project" value="InterPro"/>
</dbReference>
<evidence type="ECO:0000256" key="2">
    <source>
        <dbReference type="SAM" id="MobiDB-lite"/>
    </source>
</evidence>
<evidence type="ECO:0000256" key="1">
    <source>
        <dbReference type="ARBA" id="ARBA00008839"/>
    </source>
</evidence>
<accession>A0A5E4CME0</accession>
<reference evidence="3" key="2">
    <citation type="submission" date="2020-08" db="EMBL/GenBank/DDBJ databases">
        <authorList>
            <person name="Shumante A."/>
            <person name="Zimin A.V."/>
            <person name="Puiu D."/>
            <person name="Salzberg S.L."/>
        </authorList>
    </citation>
    <scope>NUCLEOTIDE SEQUENCE</scope>
    <source>
        <strain evidence="3">WC2-LM</strain>
        <tissue evidence="3">Liver</tissue>
    </source>
</reference>
<dbReference type="PANTHER" id="PTHR12353:SF7">
    <property type="entry name" value="DISKS LARGE-ASSOCIATED PROTEIN 1"/>
    <property type="match status" value="1"/>
</dbReference>
<feature type="compositionally biased region" description="Polar residues" evidence="2">
    <location>
        <begin position="195"/>
        <end position="206"/>
    </location>
</feature>
<feature type="region of interest" description="Disordered" evidence="2">
    <location>
        <begin position="150"/>
        <end position="206"/>
    </location>
</feature>
<reference evidence="4 5" key="1">
    <citation type="submission" date="2019-04" db="EMBL/GenBank/DDBJ databases">
        <authorList>
            <person name="Alioto T."/>
            <person name="Alioto T."/>
        </authorList>
    </citation>
    <scope>NUCLEOTIDE SEQUENCE [LARGE SCALE GENOMIC DNA]</scope>
</reference>
<dbReference type="GO" id="GO:0098978">
    <property type="term" value="C:glutamatergic synapse"/>
    <property type="evidence" value="ECO:0007669"/>
    <property type="project" value="TreeGrafter"/>
</dbReference>
<proteinExistence type="inferred from homology"/>
<dbReference type="PANTHER" id="PTHR12353">
    <property type="entry name" value="DISKS LARGE-ASSOCIATED PROTEIN DAP SAP90/PSD-95-ASSOCIATED PROTEIN"/>
    <property type="match status" value="1"/>
</dbReference>
<dbReference type="AlphaFoldDB" id="A0A5E4CME0"/>
<protein>
    <recommendedName>
        <fullName evidence="6">Disks large-associated protein 1</fullName>
    </recommendedName>
</protein>
<evidence type="ECO:0000313" key="4">
    <source>
        <dbReference type="EMBL" id="VTJ82510.1"/>
    </source>
</evidence>
<evidence type="ECO:0008006" key="6">
    <source>
        <dbReference type="Google" id="ProtNLM"/>
    </source>
</evidence>
<dbReference type="EMBL" id="WJEC01001618">
    <property type="protein sequence ID" value="KAF7478481.1"/>
    <property type="molecule type" value="Genomic_DNA"/>
</dbReference>
<dbReference type="EMBL" id="CABDUW010001545">
    <property type="protein sequence ID" value="VTJ82510.1"/>
    <property type="molecule type" value="Genomic_DNA"/>
</dbReference>
<dbReference type="GO" id="GO:0060090">
    <property type="term" value="F:molecular adaptor activity"/>
    <property type="evidence" value="ECO:0007669"/>
    <property type="project" value="TreeGrafter"/>
</dbReference>
<dbReference type="Proteomes" id="UP000662637">
    <property type="component" value="Unassembled WGS sequence"/>
</dbReference>
<evidence type="ECO:0000313" key="3">
    <source>
        <dbReference type="EMBL" id="KAF7478481.1"/>
    </source>
</evidence>
<evidence type="ECO:0000313" key="5">
    <source>
        <dbReference type="Proteomes" id="UP000335636"/>
    </source>
</evidence>
<keyword evidence="5" id="KW-1185">Reference proteome</keyword>
<name>A0A5E4CME0_MARMO</name>
<sequence length="335" mass="37544">MKGLSGSRSHHHGITCDSTCDSLSHHSDRKPYLLSPVEHHPADHPYYTQRNSFQAECVGPFSDPLASSTFPRRHYTSQQELKDECALVPRTLATKANRIPANLLDQFERQLPLNRDGYHTLQYKRTAVEHRSDSPGRIRHLVHSVQKLFTKSHSLEGPSKGSVNGGKASPDETQTVRYGKRSKSKERRTEPKARSNASPTSPGWWSSDDNLDGDMCIYHAPSGVMTMGRCPDRSASQYFMEAYNTISEQAVKASRSNNDVKCSTCANLPVNLDAPLLKKSAWSSTLTVSRAREVYQKASVNMDQAMVKSESCQQERSCQYLQGGAEQDDALRRWK</sequence>
<gene>
    <name evidence="3" type="ORF">GHT09_010459</name>
    <name evidence="4" type="ORF">MONAX_5E004503</name>
</gene>
<dbReference type="GO" id="GO:0099572">
    <property type="term" value="C:postsynaptic specialization"/>
    <property type="evidence" value="ECO:0007669"/>
    <property type="project" value="TreeGrafter"/>
</dbReference>
<organism evidence="4 5">
    <name type="scientific">Marmota monax</name>
    <name type="common">Woodchuck</name>
    <dbReference type="NCBI Taxonomy" id="9995"/>
    <lineage>
        <taxon>Eukaryota</taxon>
        <taxon>Metazoa</taxon>
        <taxon>Chordata</taxon>
        <taxon>Craniata</taxon>
        <taxon>Vertebrata</taxon>
        <taxon>Euteleostomi</taxon>
        <taxon>Mammalia</taxon>
        <taxon>Eutheria</taxon>
        <taxon>Euarchontoglires</taxon>
        <taxon>Glires</taxon>
        <taxon>Rodentia</taxon>
        <taxon>Sciuromorpha</taxon>
        <taxon>Sciuridae</taxon>
        <taxon>Xerinae</taxon>
        <taxon>Marmotini</taxon>
        <taxon>Marmota</taxon>
    </lineage>
</organism>
<dbReference type="Proteomes" id="UP000335636">
    <property type="component" value="Unassembled WGS sequence"/>
</dbReference>
<dbReference type="InterPro" id="IPR005026">
    <property type="entry name" value="SAPAP"/>
</dbReference>
<comment type="similarity">
    <text evidence="1">Belongs to the SAPAP family.</text>
</comment>